<keyword evidence="16 19" id="KW-0460">Magnesium</keyword>
<dbReference type="InterPro" id="IPR015727">
    <property type="entry name" value="Protein_Kinase_C_mu-related"/>
</dbReference>
<evidence type="ECO:0000259" key="25">
    <source>
        <dbReference type="PROSITE" id="PS50011"/>
    </source>
</evidence>
<dbReference type="Proteomes" id="UP000694726">
    <property type="component" value="Unplaced"/>
</dbReference>
<dbReference type="PROSITE" id="PS00107">
    <property type="entry name" value="PROTEIN_KINASE_ATP"/>
    <property type="match status" value="1"/>
</dbReference>
<dbReference type="FunFam" id="1.10.510.10:FF:000151">
    <property type="entry name" value="Serine/threonine-protein kinase"/>
    <property type="match status" value="1"/>
</dbReference>
<comment type="activity regulation">
    <text evidence="19">Activated by DAG and phorbol esters.</text>
</comment>
<dbReference type="InterPro" id="IPR046349">
    <property type="entry name" value="C1-like_sf"/>
</dbReference>
<dbReference type="Pfam" id="PF00169">
    <property type="entry name" value="PH"/>
    <property type="match status" value="1"/>
</dbReference>
<feature type="domain" description="Protein kinase" evidence="25">
    <location>
        <begin position="532"/>
        <end position="788"/>
    </location>
</feature>
<dbReference type="SMART" id="SM00109">
    <property type="entry name" value="C1"/>
    <property type="match status" value="1"/>
</dbReference>
<dbReference type="PANTHER" id="PTHR22968">
    <property type="entry name" value="PROTEIN KINASE C, MU"/>
    <property type="match status" value="1"/>
</dbReference>
<dbReference type="InterPro" id="IPR057764">
    <property type="entry name" value="Ubiquitin_PRKD1-3_N"/>
</dbReference>
<dbReference type="Proteomes" id="UP000314985">
    <property type="component" value="Chromosome 3"/>
</dbReference>
<feature type="active site" description="Proton acceptor" evidence="20">
    <location>
        <position position="655"/>
    </location>
</feature>
<dbReference type="PIRSF" id="PIRSF000552">
    <property type="entry name" value="PKC_mu_nu_D2"/>
    <property type="match status" value="1"/>
</dbReference>
<evidence type="ECO:0000256" key="1">
    <source>
        <dbReference type="ARBA" id="ARBA00001946"/>
    </source>
</evidence>
<evidence type="ECO:0000256" key="22">
    <source>
        <dbReference type="PROSITE-ProRule" id="PRU10141"/>
    </source>
</evidence>
<dbReference type="Ensembl" id="ENSSSCT00070011380.1">
    <property type="protein sequence ID" value="ENSSSCP00070009383.1"/>
    <property type="gene ID" value="ENSSSCG00070005906.1"/>
</dbReference>
<dbReference type="Gene3D" id="3.30.60.20">
    <property type="match status" value="1"/>
</dbReference>
<evidence type="ECO:0000256" key="20">
    <source>
        <dbReference type="PIRSR" id="PIRSR000552-1"/>
    </source>
</evidence>
<dbReference type="PANTHER" id="PTHR22968:SF26">
    <property type="entry name" value="SERINE_THREONINE-PROTEIN KINASE D3"/>
    <property type="match status" value="1"/>
</dbReference>
<reference evidence="28 29" key="1">
    <citation type="submission" date="2017-08" db="EMBL/GenBank/DDBJ databases">
        <title>USMARCv1.0.</title>
        <authorList>
            <person name="Hannum G.I."/>
            <person name="Koren S."/>
            <person name="Schroeder S.G."/>
            <person name="Chin S.C."/>
            <person name="Nonneman D.J."/>
            <person name="Becker S.A."/>
            <person name="Rosen B.D."/>
            <person name="Bickhart D.M."/>
            <person name="Putnam N.H."/>
            <person name="Green R.E."/>
            <person name="Tuggle C.K."/>
            <person name="Liu H."/>
            <person name="Rohrer G.A."/>
            <person name="Warr A."/>
            <person name="Hall R."/>
            <person name="Kim K."/>
            <person name="Hume D.A."/>
            <person name="Talbot R."/>
            <person name="Chow W."/>
            <person name="Howe K."/>
            <person name="Schwartz A.S."/>
            <person name="Watson M."/>
            <person name="Archibald A.L."/>
            <person name="Phillippy A.M."/>
            <person name="Smith T.P.L."/>
        </authorList>
    </citation>
    <scope>NUCLEOTIDE SEQUENCE [LARGE SCALE GENOMIC DNA]</scope>
</reference>
<evidence type="ECO:0000256" key="16">
    <source>
        <dbReference type="ARBA" id="ARBA00022842"/>
    </source>
</evidence>
<dbReference type="FunFam" id="2.30.29.30:FF:000056">
    <property type="entry name" value="Serine/threonine-protein kinase"/>
    <property type="match status" value="1"/>
</dbReference>
<feature type="binding site" evidence="21">
    <location>
        <begin position="538"/>
        <end position="546"/>
    </location>
    <ligand>
        <name>ATP</name>
        <dbReference type="ChEBI" id="CHEBI:30616"/>
    </ligand>
</feature>
<gene>
    <name evidence="27" type="primary">PRKD3</name>
</gene>
<keyword evidence="7" id="KW-0597">Phosphoprotein</keyword>
<dbReference type="Proteomes" id="UP000694725">
    <property type="component" value="Unplaced"/>
</dbReference>
<dbReference type="GO" id="GO:0016020">
    <property type="term" value="C:membrane"/>
    <property type="evidence" value="ECO:0007669"/>
    <property type="project" value="UniProtKB-SubCell"/>
</dbReference>
<dbReference type="EC" id="2.7.11.13" evidence="19"/>
<dbReference type="InterPro" id="IPR020454">
    <property type="entry name" value="DAG/PE-bd"/>
</dbReference>
<dbReference type="PROSITE" id="PS00108">
    <property type="entry name" value="PROTEIN_KINASE_ST"/>
    <property type="match status" value="1"/>
</dbReference>
<dbReference type="FunFam" id="3.30.200.20:FF:000137">
    <property type="entry name" value="Serine/threonine-protein kinase"/>
    <property type="match status" value="1"/>
</dbReference>
<evidence type="ECO:0000256" key="13">
    <source>
        <dbReference type="ARBA" id="ARBA00022777"/>
    </source>
</evidence>
<dbReference type="SUPFAM" id="SSF50729">
    <property type="entry name" value="PH domain-like"/>
    <property type="match status" value="1"/>
</dbReference>
<sequence length="846" mass="95361">MSANNSPPSAQKSVLPASLPAVLPAPSPCSSPKTGLSGRLSNGSFSAPSLTNSRGSVHTISFLLQIGLTRESITIEAQELSLSAVKDLVCSIVYQKFPECGFFGMYDKILLFRHDMNSENILQLITSADEIHEGDLVEVVLSGCGLNYHKRCAFKIPNNCSGVRKRRLSNVSLPGPGLSVPRPLQTEYVALPTEESHIHQEPSKRIPSWSGRPIWMEKMVMCRVKVPHTFAVHSYTRPTICQYCKRLLKGLFRQGMQCKDCKFNCHKRCASKVPRDCLGEVTFNGEPSTLGTDTDIPMDIDSSDMNSDGSRGLDDIEEPSPPEDKMFFLDPSDLDVERDEEAVKTISPSTSNNIPLMRVVQSIKHTKRKSSTMVKEGWMVHYTSRDTLRKRHYWRLDSKCLTLFQNESGSKYYKEIPLSEILRISSPQDFTNISQGSNPHCFEIITDTMVYFVGENNGDSSHNPVLAATGVGLDVAQSWEKAIRQALMPVTPQASVCTSPGQGKDHKDLSTSISVSNCQIQENVDISTVYQIFADEVLGSGQFGIVYGGKHRKTGRDVAIKVIDKMRFPTKQESQLRNEVAILQNLHHPGIVNLECMFETPERVFVVMEKLHGDMLEMILSSEKSRLPERITKFMVTQILVALRNLHFKNIVHCDLKPENVLLASAEPFPQVKLCDFGFARIIGEKSFRRSVVGTPAYLAPEVLRSKGYNRSLDMWSVGVIVYVSLSGTFPFNEDEDINDQIQNAAFMYPPNPWREISGEAIDLINNLLQVKMRKRYSVDKSLSHPWLQDYQTWLDLREFETRIGERYITHESDDARWEIHAYTHNLVYPKHFIMAPNPDDMEEDP</sequence>
<comment type="similarity">
    <text evidence="4">Belongs to the protein kinase superfamily. CAMK Ser/Thr protein kinase family. PKD subfamily.</text>
</comment>
<keyword evidence="8 19" id="KW-0808">Transferase</keyword>
<comment type="catalytic activity">
    <reaction evidence="18 19">
        <text>L-threonyl-[protein] + ATP = O-phospho-L-threonyl-[protein] + ADP + H(+)</text>
        <dbReference type="Rhea" id="RHEA:46608"/>
        <dbReference type="Rhea" id="RHEA-COMP:11060"/>
        <dbReference type="Rhea" id="RHEA-COMP:11605"/>
        <dbReference type="ChEBI" id="CHEBI:15378"/>
        <dbReference type="ChEBI" id="CHEBI:30013"/>
        <dbReference type="ChEBI" id="CHEBI:30616"/>
        <dbReference type="ChEBI" id="CHEBI:61977"/>
        <dbReference type="ChEBI" id="CHEBI:456216"/>
        <dbReference type="EC" id="2.7.11.13"/>
    </reaction>
</comment>
<evidence type="ECO:0000256" key="6">
    <source>
        <dbReference type="ARBA" id="ARBA00022527"/>
    </source>
</evidence>
<keyword evidence="12" id="KW-0863">Zinc-finger</keyword>
<keyword evidence="6 19" id="KW-0723">Serine/threonine-protein kinase</keyword>
<keyword evidence="5 19" id="KW-0963">Cytoplasm</keyword>
<evidence type="ECO:0000313" key="29">
    <source>
        <dbReference type="Proteomes" id="UP000314985"/>
    </source>
</evidence>
<dbReference type="Ensembl" id="ENSSSCT00015025244.1">
    <property type="protein sequence ID" value="ENSSSCP00015009840.1"/>
    <property type="gene ID" value="ENSSSCG00015018855.1"/>
</dbReference>
<dbReference type="Ensembl" id="ENSSSCT00045002609.1">
    <property type="protein sequence ID" value="ENSSSCP00045001653.1"/>
    <property type="gene ID" value="ENSSSCG00045001613.1"/>
</dbReference>
<dbReference type="SUPFAM" id="SSF57889">
    <property type="entry name" value="Cysteine-rich domain"/>
    <property type="match status" value="1"/>
</dbReference>
<organism evidence="27 30">
    <name type="scientific">Sus scrofa</name>
    <name type="common">Pig</name>
    <dbReference type="NCBI Taxonomy" id="9823"/>
    <lineage>
        <taxon>Eukaryota</taxon>
        <taxon>Metazoa</taxon>
        <taxon>Chordata</taxon>
        <taxon>Craniata</taxon>
        <taxon>Vertebrata</taxon>
        <taxon>Euteleostomi</taxon>
        <taxon>Mammalia</taxon>
        <taxon>Eutheria</taxon>
        <taxon>Laurasiatheria</taxon>
        <taxon>Artiodactyla</taxon>
        <taxon>Suina</taxon>
        <taxon>Suidae</taxon>
        <taxon>Sus</taxon>
    </lineage>
</organism>
<name>A0A8D0ZXA3_PIG</name>
<evidence type="ECO:0000259" key="24">
    <source>
        <dbReference type="PROSITE" id="PS50003"/>
    </source>
</evidence>
<dbReference type="GO" id="GO:0005524">
    <property type="term" value="F:ATP binding"/>
    <property type="evidence" value="ECO:0007669"/>
    <property type="project" value="UniProtKB-UniRule"/>
</dbReference>
<dbReference type="Proteomes" id="UP000694728">
    <property type="component" value="Unplaced"/>
</dbReference>
<dbReference type="Gene3D" id="3.30.200.20">
    <property type="entry name" value="Phosphorylase Kinase, domain 1"/>
    <property type="match status" value="1"/>
</dbReference>
<dbReference type="Proteomes" id="UP000694720">
    <property type="component" value="Unplaced"/>
</dbReference>
<dbReference type="Proteomes" id="UP000694727">
    <property type="component" value="Unplaced"/>
</dbReference>
<dbReference type="GO" id="GO:0008270">
    <property type="term" value="F:zinc ion binding"/>
    <property type="evidence" value="ECO:0007669"/>
    <property type="project" value="UniProtKB-KW"/>
</dbReference>
<protein>
    <recommendedName>
        <fullName evidence="19">Serine/threonine-protein kinase</fullName>
        <ecNumber evidence="19">2.7.11.13</ecNumber>
    </recommendedName>
</protein>
<dbReference type="GO" id="GO:0004697">
    <property type="term" value="F:diacylglycerol-dependent serine/threonine kinase activity"/>
    <property type="evidence" value="ECO:0007669"/>
    <property type="project" value="UniProtKB-EC"/>
</dbReference>
<dbReference type="CDD" id="cd01239">
    <property type="entry name" value="PH_PKD"/>
    <property type="match status" value="1"/>
</dbReference>
<dbReference type="Ensembl" id="ENSSSCT00055018888.1">
    <property type="protein sequence ID" value="ENSSSCP00055014885.1"/>
    <property type="gene ID" value="ENSSSCG00055009571.1"/>
</dbReference>
<keyword evidence="9 19" id="KW-0479">Metal-binding</keyword>
<evidence type="ECO:0000256" key="7">
    <source>
        <dbReference type="ARBA" id="ARBA00022553"/>
    </source>
</evidence>
<dbReference type="Proteomes" id="UP000694724">
    <property type="component" value="Unplaced"/>
</dbReference>
<keyword evidence="11 19" id="KW-0547">Nucleotide-binding</keyword>
<evidence type="ECO:0000256" key="11">
    <source>
        <dbReference type="ARBA" id="ARBA00022741"/>
    </source>
</evidence>
<reference evidence="27" key="2">
    <citation type="submission" date="2025-05" db="UniProtKB">
        <authorList>
            <consortium name="Ensembl"/>
        </authorList>
    </citation>
    <scope>IDENTIFICATION</scope>
</reference>
<dbReference type="Pfam" id="PF00130">
    <property type="entry name" value="C1_1"/>
    <property type="match status" value="1"/>
</dbReference>
<dbReference type="Pfam" id="PF25525">
    <property type="entry name" value="Ubiquitin_PRKD1_N"/>
    <property type="match status" value="1"/>
</dbReference>
<feature type="binding site" evidence="21 22">
    <location>
        <position position="561"/>
    </location>
    <ligand>
        <name>ATP</name>
        <dbReference type="ChEBI" id="CHEBI:30616"/>
    </ligand>
</feature>
<feature type="region of interest" description="Disordered" evidence="23">
    <location>
        <begin position="288"/>
        <end position="322"/>
    </location>
</feature>
<dbReference type="InterPro" id="IPR001849">
    <property type="entry name" value="PH_domain"/>
</dbReference>
<evidence type="ECO:0000256" key="19">
    <source>
        <dbReference type="PIRNR" id="PIRNR000552"/>
    </source>
</evidence>
<dbReference type="GO" id="GO:0005737">
    <property type="term" value="C:cytoplasm"/>
    <property type="evidence" value="ECO:0007669"/>
    <property type="project" value="UniProtKB-SubCell"/>
</dbReference>
<dbReference type="InterPro" id="IPR011009">
    <property type="entry name" value="Kinase-like_dom_sf"/>
</dbReference>
<proteinExistence type="inferred from homology"/>
<evidence type="ECO:0000256" key="14">
    <source>
        <dbReference type="ARBA" id="ARBA00022833"/>
    </source>
</evidence>
<dbReference type="CDD" id="cd14082">
    <property type="entry name" value="STKc_PKD"/>
    <property type="match status" value="1"/>
</dbReference>
<evidence type="ECO:0000256" key="15">
    <source>
        <dbReference type="ARBA" id="ARBA00022840"/>
    </source>
</evidence>
<accession>A0A8D0ZXA3</accession>
<dbReference type="InterPro" id="IPR000719">
    <property type="entry name" value="Prot_kinase_dom"/>
</dbReference>
<evidence type="ECO:0000256" key="2">
    <source>
        <dbReference type="ARBA" id="ARBA00004370"/>
    </source>
</evidence>
<dbReference type="InterPro" id="IPR011993">
    <property type="entry name" value="PH-like_dom_sf"/>
</dbReference>
<evidence type="ECO:0000256" key="12">
    <source>
        <dbReference type="ARBA" id="ARBA00022771"/>
    </source>
</evidence>
<evidence type="ECO:0000259" key="26">
    <source>
        <dbReference type="PROSITE" id="PS50081"/>
    </source>
</evidence>
<dbReference type="Ensembl" id="ENSSSCT00065009719.1">
    <property type="protein sequence ID" value="ENSSSCP00065004047.1"/>
    <property type="gene ID" value="ENSSSCG00065007245.1"/>
</dbReference>
<evidence type="ECO:0000313" key="27">
    <source>
        <dbReference type="Ensembl" id="ENSSSCP00035025013.1"/>
    </source>
</evidence>
<keyword evidence="17" id="KW-0472">Membrane</keyword>
<feature type="domain" description="PH" evidence="24">
    <location>
        <begin position="372"/>
        <end position="488"/>
    </location>
</feature>
<evidence type="ECO:0000313" key="30">
    <source>
        <dbReference type="Proteomes" id="UP000694720"/>
    </source>
</evidence>
<dbReference type="InterPro" id="IPR002219">
    <property type="entry name" value="PKC_DAG/PE"/>
</dbReference>
<evidence type="ECO:0000256" key="3">
    <source>
        <dbReference type="ARBA" id="ARBA00004496"/>
    </source>
</evidence>
<dbReference type="PROSITE" id="PS50011">
    <property type="entry name" value="PROTEIN_KINASE_DOM"/>
    <property type="match status" value="1"/>
</dbReference>
<dbReference type="Ensembl" id="ENSSSCT00025074609.1">
    <property type="protein sequence ID" value="ENSSSCP00025032327.1"/>
    <property type="gene ID" value="ENSSSCG00025054138.1"/>
</dbReference>
<dbReference type="Gene3D" id="1.10.510.10">
    <property type="entry name" value="Transferase(Phosphotransferase) domain 1"/>
    <property type="match status" value="1"/>
</dbReference>
<dbReference type="Gene3D" id="2.30.29.30">
    <property type="entry name" value="Pleckstrin-homology domain (PH domain)/Phosphotyrosine-binding domain (PTB)"/>
    <property type="match status" value="1"/>
</dbReference>
<evidence type="ECO:0000313" key="28">
    <source>
        <dbReference type="Ensembl" id="ENSSSCP00070009383.1"/>
    </source>
</evidence>
<keyword evidence="14" id="KW-0862">Zinc</keyword>
<dbReference type="InterPro" id="IPR008271">
    <property type="entry name" value="Ser/Thr_kinase_AS"/>
</dbReference>
<dbReference type="AlphaFoldDB" id="A0A8D0ZXA3"/>
<evidence type="ECO:0000256" key="9">
    <source>
        <dbReference type="ARBA" id="ARBA00022723"/>
    </source>
</evidence>
<evidence type="ECO:0000256" key="21">
    <source>
        <dbReference type="PIRSR" id="PIRSR000552-2"/>
    </source>
</evidence>
<evidence type="ECO:0000256" key="8">
    <source>
        <dbReference type="ARBA" id="ARBA00022679"/>
    </source>
</evidence>
<dbReference type="PROSITE" id="PS50003">
    <property type="entry name" value="PH_DOMAIN"/>
    <property type="match status" value="1"/>
</dbReference>
<evidence type="ECO:0000256" key="5">
    <source>
        <dbReference type="ARBA" id="ARBA00022490"/>
    </source>
</evidence>
<evidence type="ECO:0000256" key="17">
    <source>
        <dbReference type="ARBA" id="ARBA00023136"/>
    </source>
</evidence>
<evidence type="ECO:0000256" key="18">
    <source>
        <dbReference type="ARBA" id="ARBA00047272"/>
    </source>
</evidence>
<dbReference type="PROSITE" id="PS50081">
    <property type="entry name" value="ZF_DAG_PE_2"/>
    <property type="match status" value="1"/>
</dbReference>
<dbReference type="FunFam" id="3.30.60.20:FF:000007">
    <property type="entry name" value="Serine/threonine-protein kinase"/>
    <property type="match status" value="1"/>
</dbReference>
<dbReference type="SMART" id="SM00220">
    <property type="entry name" value="S_TKc"/>
    <property type="match status" value="1"/>
</dbReference>
<keyword evidence="13 19" id="KW-0418">Kinase</keyword>
<feature type="domain" description="Phorbol-ester/DAG-type" evidence="26">
    <location>
        <begin position="227"/>
        <end position="277"/>
    </location>
</feature>
<comment type="subcellular location">
    <subcellularLocation>
        <location evidence="3 19">Cytoplasm</location>
    </subcellularLocation>
    <subcellularLocation>
        <location evidence="2">Membrane</location>
    </subcellularLocation>
</comment>
<evidence type="ECO:0000256" key="23">
    <source>
        <dbReference type="SAM" id="MobiDB-lite"/>
    </source>
</evidence>
<dbReference type="PRINTS" id="PR00008">
    <property type="entry name" value="DAGPEDOMAIN"/>
</dbReference>
<dbReference type="PROSITE" id="PS00479">
    <property type="entry name" value="ZF_DAG_PE_1"/>
    <property type="match status" value="1"/>
</dbReference>
<keyword evidence="15 19" id="KW-0067">ATP-binding</keyword>
<keyword evidence="10" id="KW-0677">Repeat</keyword>
<dbReference type="SMART" id="SM00233">
    <property type="entry name" value="PH"/>
    <property type="match status" value="1"/>
</dbReference>
<comment type="cofactor">
    <cofactor evidence="1 19">
        <name>Mg(2+)</name>
        <dbReference type="ChEBI" id="CHEBI:18420"/>
    </cofactor>
</comment>
<evidence type="ECO:0000256" key="10">
    <source>
        <dbReference type="ARBA" id="ARBA00022737"/>
    </source>
</evidence>
<dbReference type="Pfam" id="PF00069">
    <property type="entry name" value="Pkinase"/>
    <property type="match status" value="1"/>
</dbReference>
<dbReference type="SUPFAM" id="SSF56112">
    <property type="entry name" value="Protein kinase-like (PK-like)"/>
    <property type="match status" value="1"/>
</dbReference>
<evidence type="ECO:0000256" key="4">
    <source>
        <dbReference type="ARBA" id="ARBA00008582"/>
    </source>
</evidence>
<dbReference type="InterPro" id="IPR017441">
    <property type="entry name" value="Protein_kinase_ATP_BS"/>
</dbReference>
<dbReference type="Ensembl" id="ENSSSCT00035061979.1">
    <property type="protein sequence ID" value="ENSSSCP00035025013.1"/>
    <property type="gene ID" value="ENSSSCG00035046588.1"/>
</dbReference>